<proteinExistence type="predicted"/>
<evidence type="ECO:0000313" key="1">
    <source>
        <dbReference type="EMBL" id="KAF5840225.1"/>
    </source>
</evidence>
<dbReference type="Proteomes" id="UP000815325">
    <property type="component" value="Unassembled WGS sequence"/>
</dbReference>
<comment type="caution">
    <text evidence="1">The sequence shown here is derived from an EMBL/GenBank/DDBJ whole genome shotgun (WGS) entry which is preliminary data.</text>
</comment>
<keyword evidence="2" id="KW-1185">Reference proteome</keyword>
<sequence>MSAIGSSQKGLVEPAGCGQDLEQNQRHLVSSIEVSSPKASLGIAPGNQSSTGLIFPAQCQLTDLPNKILHVRSISA</sequence>
<dbReference type="EMBL" id="MU069520">
    <property type="protein sequence ID" value="KAF5840225.1"/>
    <property type="molecule type" value="Genomic_DNA"/>
</dbReference>
<gene>
    <name evidence="1" type="ORF">DUNSADRAFT_17442</name>
</gene>
<name>A0ABQ7H053_DUNSA</name>
<organism evidence="1 2">
    <name type="scientific">Dunaliella salina</name>
    <name type="common">Green alga</name>
    <name type="synonym">Protococcus salinus</name>
    <dbReference type="NCBI Taxonomy" id="3046"/>
    <lineage>
        <taxon>Eukaryota</taxon>
        <taxon>Viridiplantae</taxon>
        <taxon>Chlorophyta</taxon>
        <taxon>core chlorophytes</taxon>
        <taxon>Chlorophyceae</taxon>
        <taxon>CS clade</taxon>
        <taxon>Chlamydomonadales</taxon>
        <taxon>Dunaliellaceae</taxon>
        <taxon>Dunaliella</taxon>
    </lineage>
</organism>
<evidence type="ECO:0000313" key="2">
    <source>
        <dbReference type="Proteomes" id="UP000815325"/>
    </source>
</evidence>
<evidence type="ECO:0008006" key="3">
    <source>
        <dbReference type="Google" id="ProtNLM"/>
    </source>
</evidence>
<reference evidence="1" key="1">
    <citation type="submission" date="2017-08" db="EMBL/GenBank/DDBJ databases">
        <authorList>
            <person name="Polle J.E."/>
            <person name="Barry K."/>
            <person name="Cushman J."/>
            <person name="Schmutz J."/>
            <person name="Tran D."/>
            <person name="Hathwaick L.T."/>
            <person name="Yim W.C."/>
            <person name="Jenkins J."/>
            <person name="Mckie-Krisberg Z.M."/>
            <person name="Prochnik S."/>
            <person name="Lindquist E."/>
            <person name="Dockter R.B."/>
            <person name="Adam C."/>
            <person name="Molina H."/>
            <person name="Bunkerborg J."/>
            <person name="Jin E."/>
            <person name="Buchheim M."/>
            <person name="Magnuson J."/>
        </authorList>
    </citation>
    <scope>NUCLEOTIDE SEQUENCE</scope>
    <source>
        <strain evidence="1">CCAP 19/18</strain>
    </source>
</reference>
<protein>
    <recommendedName>
        <fullName evidence="3">Encoded protein</fullName>
    </recommendedName>
</protein>
<accession>A0ABQ7H053</accession>